<accession>A0AAD8ABQ7</accession>
<dbReference type="PANTHER" id="PTHR24366">
    <property type="entry name" value="IG(IMMUNOGLOBULIN) AND LRR(LEUCINE RICH REPEAT) DOMAINS"/>
    <property type="match status" value="1"/>
</dbReference>
<feature type="chain" id="PRO_5041956657" evidence="4">
    <location>
        <begin position="21"/>
        <end position="467"/>
    </location>
</feature>
<keyword evidence="6" id="KW-1185">Reference proteome</keyword>
<keyword evidence="4" id="KW-0732">Signal</keyword>
<dbReference type="SMART" id="SM00369">
    <property type="entry name" value="LRR_TYP"/>
    <property type="match status" value="4"/>
</dbReference>
<organism evidence="5 6">
    <name type="scientific">Diploptera punctata</name>
    <name type="common">Pacific beetle cockroach</name>
    <dbReference type="NCBI Taxonomy" id="6984"/>
    <lineage>
        <taxon>Eukaryota</taxon>
        <taxon>Metazoa</taxon>
        <taxon>Ecdysozoa</taxon>
        <taxon>Arthropoda</taxon>
        <taxon>Hexapoda</taxon>
        <taxon>Insecta</taxon>
        <taxon>Pterygota</taxon>
        <taxon>Neoptera</taxon>
        <taxon>Polyneoptera</taxon>
        <taxon>Dictyoptera</taxon>
        <taxon>Blattodea</taxon>
        <taxon>Blaberoidea</taxon>
        <taxon>Blaberidae</taxon>
        <taxon>Diplopterinae</taxon>
        <taxon>Diploptera</taxon>
    </lineage>
</organism>
<evidence type="ECO:0000256" key="2">
    <source>
        <dbReference type="ARBA" id="ARBA00022737"/>
    </source>
</evidence>
<evidence type="ECO:0000256" key="3">
    <source>
        <dbReference type="SAM" id="Phobius"/>
    </source>
</evidence>
<dbReference type="SUPFAM" id="SSF52058">
    <property type="entry name" value="L domain-like"/>
    <property type="match status" value="1"/>
</dbReference>
<dbReference type="Proteomes" id="UP001233999">
    <property type="component" value="Unassembled WGS sequence"/>
</dbReference>
<dbReference type="InterPro" id="IPR032675">
    <property type="entry name" value="LRR_dom_sf"/>
</dbReference>
<dbReference type="InterPro" id="IPR003591">
    <property type="entry name" value="Leu-rich_rpt_typical-subtyp"/>
</dbReference>
<dbReference type="EMBL" id="JASPKZ010002272">
    <property type="protein sequence ID" value="KAJ9596136.1"/>
    <property type="molecule type" value="Genomic_DNA"/>
</dbReference>
<gene>
    <name evidence="5" type="ORF">L9F63_027240</name>
</gene>
<feature type="signal peptide" evidence="4">
    <location>
        <begin position="1"/>
        <end position="20"/>
    </location>
</feature>
<evidence type="ECO:0000313" key="6">
    <source>
        <dbReference type="Proteomes" id="UP001233999"/>
    </source>
</evidence>
<dbReference type="Gene3D" id="3.80.10.10">
    <property type="entry name" value="Ribonuclease Inhibitor"/>
    <property type="match status" value="2"/>
</dbReference>
<keyword evidence="2" id="KW-0677">Repeat</keyword>
<reference evidence="5" key="2">
    <citation type="submission" date="2023-05" db="EMBL/GenBank/DDBJ databases">
        <authorList>
            <person name="Fouks B."/>
        </authorList>
    </citation>
    <scope>NUCLEOTIDE SEQUENCE</scope>
    <source>
        <strain evidence="5">Stay&amp;Tobe</strain>
        <tissue evidence="5">Testes</tissue>
    </source>
</reference>
<dbReference type="PANTHER" id="PTHR24366:SF162">
    <property type="entry name" value="IG-LIKE DOMAIN-CONTAINING PROTEIN"/>
    <property type="match status" value="1"/>
</dbReference>
<evidence type="ECO:0000313" key="5">
    <source>
        <dbReference type="EMBL" id="KAJ9596136.1"/>
    </source>
</evidence>
<dbReference type="PROSITE" id="PS51450">
    <property type="entry name" value="LRR"/>
    <property type="match status" value="1"/>
</dbReference>
<evidence type="ECO:0000256" key="4">
    <source>
        <dbReference type="SAM" id="SignalP"/>
    </source>
</evidence>
<sequence>MMVLLILVIAVLHFVTVCNGVCEVMLGEDITLDCTSLGITNVSTLKIPVKVNTLQLSSNKITILEQGVFSNLENLRNLDLSDNKLCYIDPDTFSNNRNLDTVCLSYNTGIDLSDNSHFLVSTSIRSIELRHCELTSLSPKTFKQLPNLVTIDISHNNLTVINLETFNFIEQLISLDLRFNKWECDCQIVYVLNMISERRKREGLRINNNSPVKCMLDGKYETWWNATSHENGCQFQNSLTKESHIVNIPTSSEIIAINTNFSLAKVEKRKEMSTDSYVIVSEETKILIADPSVISNTNFSLAKVEKQKEMSTDSYVIVSEETKILIADPSVISNTNFSLAKVEKQKEMSTDSYVIVSEETKILIADPSVISSTSLKPETNTSNETRNFVLILVVLPITLGISFFISALAANRFTNWLEKKSGCRIRKCRVSWFCSICSDSGKASGEMSSTHSYEHVNGETHIYESVV</sequence>
<feature type="transmembrane region" description="Helical" evidence="3">
    <location>
        <begin position="388"/>
        <end position="410"/>
    </location>
</feature>
<keyword evidence="3" id="KW-0812">Transmembrane</keyword>
<evidence type="ECO:0000256" key="1">
    <source>
        <dbReference type="ARBA" id="ARBA00022614"/>
    </source>
</evidence>
<keyword evidence="3" id="KW-0472">Membrane</keyword>
<proteinExistence type="predicted"/>
<name>A0AAD8ABQ7_DIPPU</name>
<dbReference type="InterPro" id="IPR001611">
    <property type="entry name" value="Leu-rich_rpt"/>
</dbReference>
<dbReference type="AlphaFoldDB" id="A0AAD8ABQ7"/>
<protein>
    <submittedName>
        <fullName evidence="5">Uncharacterized protein</fullName>
    </submittedName>
</protein>
<comment type="caution">
    <text evidence="5">The sequence shown here is derived from an EMBL/GenBank/DDBJ whole genome shotgun (WGS) entry which is preliminary data.</text>
</comment>
<keyword evidence="1" id="KW-0433">Leucine-rich repeat</keyword>
<reference evidence="5" key="1">
    <citation type="journal article" date="2023" name="IScience">
        <title>Live-bearing cockroach genome reveals convergent evolutionary mechanisms linked to viviparity in insects and beyond.</title>
        <authorList>
            <person name="Fouks B."/>
            <person name="Harrison M.C."/>
            <person name="Mikhailova A.A."/>
            <person name="Marchal E."/>
            <person name="English S."/>
            <person name="Carruthers M."/>
            <person name="Jennings E.C."/>
            <person name="Chiamaka E.L."/>
            <person name="Frigard R.A."/>
            <person name="Pippel M."/>
            <person name="Attardo G.M."/>
            <person name="Benoit J.B."/>
            <person name="Bornberg-Bauer E."/>
            <person name="Tobe S.S."/>
        </authorList>
    </citation>
    <scope>NUCLEOTIDE SEQUENCE</scope>
    <source>
        <strain evidence="5">Stay&amp;Tobe</strain>
    </source>
</reference>
<dbReference type="Pfam" id="PF13855">
    <property type="entry name" value="LRR_8"/>
    <property type="match status" value="2"/>
</dbReference>
<keyword evidence="3" id="KW-1133">Transmembrane helix</keyword>